<dbReference type="Pfam" id="PF00649">
    <property type="entry name" value="Copper-fist"/>
    <property type="match status" value="1"/>
</dbReference>
<dbReference type="FunFam" id="3.90.430.10:FF:000001">
    <property type="entry name" value="Copper fist DNA-binding protein"/>
    <property type="match status" value="1"/>
</dbReference>
<dbReference type="EMBL" id="VIBQ01000013">
    <property type="protein sequence ID" value="KAB8345903.1"/>
    <property type="molecule type" value="Genomic_DNA"/>
</dbReference>
<organism evidence="10 11">
    <name type="scientific">Carpinus fangiana</name>
    <dbReference type="NCBI Taxonomy" id="176857"/>
    <lineage>
        <taxon>Eukaryota</taxon>
        <taxon>Viridiplantae</taxon>
        <taxon>Streptophyta</taxon>
        <taxon>Embryophyta</taxon>
        <taxon>Tracheophyta</taxon>
        <taxon>Spermatophyta</taxon>
        <taxon>Magnoliopsida</taxon>
        <taxon>eudicotyledons</taxon>
        <taxon>Gunneridae</taxon>
        <taxon>Pentapetalae</taxon>
        <taxon>rosids</taxon>
        <taxon>fabids</taxon>
        <taxon>Fagales</taxon>
        <taxon>Betulaceae</taxon>
        <taxon>Carpinus</taxon>
    </lineage>
</organism>
<dbReference type="Proteomes" id="UP000327013">
    <property type="component" value="Unassembled WGS sequence"/>
</dbReference>
<gene>
    <name evidence="10" type="ORF">FH972_022958</name>
</gene>
<keyword evidence="11" id="KW-1185">Reference proteome</keyword>
<proteinExistence type="predicted"/>
<evidence type="ECO:0000256" key="3">
    <source>
        <dbReference type="ARBA" id="ARBA00022833"/>
    </source>
</evidence>
<reference evidence="10 11" key="1">
    <citation type="submission" date="2019-06" db="EMBL/GenBank/DDBJ databases">
        <title>A chromosomal-level reference genome of Carpinus fangiana (Coryloideae, Betulaceae).</title>
        <authorList>
            <person name="Yang X."/>
            <person name="Wang Z."/>
            <person name="Zhang L."/>
            <person name="Hao G."/>
            <person name="Liu J."/>
            <person name="Yang Y."/>
        </authorList>
    </citation>
    <scope>NUCLEOTIDE SEQUENCE [LARGE SCALE GENOMIC DNA]</scope>
    <source>
        <strain evidence="10">Cfa_2016G</strain>
        <tissue evidence="10">Leaf</tissue>
    </source>
</reference>
<feature type="region of interest" description="Disordered" evidence="8">
    <location>
        <begin position="349"/>
        <end position="373"/>
    </location>
</feature>
<dbReference type="GO" id="GO:0045944">
    <property type="term" value="P:positive regulation of transcription by RNA polymerase II"/>
    <property type="evidence" value="ECO:0007669"/>
    <property type="project" value="TreeGrafter"/>
</dbReference>
<feature type="region of interest" description="Disordered" evidence="8">
    <location>
        <begin position="285"/>
        <end position="331"/>
    </location>
</feature>
<evidence type="ECO:0000313" key="10">
    <source>
        <dbReference type="EMBL" id="KAB8345903.1"/>
    </source>
</evidence>
<evidence type="ECO:0000256" key="8">
    <source>
        <dbReference type="SAM" id="MobiDB-lite"/>
    </source>
</evidence>
<evidence type="ECO:0000256" key="4">
    <source>
        <dbReference type="ARBA" id="ARBA00023008"/>
    </source>
</evidence>
<dbReference type="InterPro" id="IPR051763">
    <property type="entry name" value="Copper_Homeo_Regul"/>
</dbReference>
<dbReference type="SMART" id="SM00412">
    <property type="entry name" value="Cu_FIST"/>
    <property type="match status" value="1"/>
</dbReference>
<evidence type="ECO:0000256" key="1">
    <source>
        <dbReference type="ARBA" id="ARBA00004123"/>
    </source>
</evidence>
<keyword evidence="4" id="KW-0186">Copper</keyword>
<evidence type="ECO:0000256" key="7">
    <source>
        <dbReference type="ARBA" id="ARBA00023242"/>
    </source>
</evidence>
<dbReference type="GO" id="GO:0000978">
    <property type="term" value="F:RNA polymerase II cis-regulatory region sequence-specific DNA binding"/>
    <property type="evidence" value="ECO:0007669"/>
    <property type="project" value="TreeGrafter"/>
</dbReference>
<dbReference type="PRINTS" id="PR00617">
    <property type="entry name" value="COPPERFIST"/>
</dbReference>
<name>A0A5N6KU99_9ROSI</name>
<feature type="domain" description="Copper-fist" evidence="9">
    <location>
        <begin position="2"/>
        <end position="41"/>
    </location>
</feature>
<feature type="region of interest" description="Disordered" evidence="8">
    <location>
        <begin position="419"/>
        <end position="458"/>
    </location>
</feature>
<dbReference type="InterPro" id="IPR001083">
    <property type="entry name" value="Cu_fist_DNA-bd_dom"/>
</dbReference>
<dbReference type="PANTHER" id="PTHR28088:SF5">
    <property type="entry name" value="TRANSCRIPTIONAL ACTIVATOR HAA1-RELATED"/>
    <property type="match status" value="1"/>
</dbReference>
<evidence type="ECO:0000313" key="11">
    <source>
        <dbReference type="Proteomes" id="UP000327013"/>
    </source>
</evidence>
<evidence type="ECO:0000256" key="5">
    <source>
        <dbReference type="ARBA" id="ARBA00023015"/>
    </source>
</evidence>
<dbReference type="GO" id="GO:0005634">
    <property type="term" value="C:nucleus"/>
    <property type="evidence" value="ECO:0007669"/>
    <property type="project" value="UniProtKB-SubCell"/>
</dbReference>
<dbReference type="GO" id="GO:0006879">
    <property type="term" value="P:intracellular iron ion homeostasis"/>
    <property type="evidence" value="ECO:0007669"/>
    <property type="project" value="TreeGrafter"/>
</dbReference>
<feature type="compositionally biased region" description="Polar residues" evidence="8">
    <location>
        <begin position="297"/>
        <end position="327"/>
    </location>
</feature>
<evidence type="ECO:0000259" key="9">
    <source>
        <dbReference type="PROSITE" id="PS50073"/>
    </source>
</evidence>
<keyword evidence="2" id="KW-0479">Metal-binding</keyword>
<evidence type="ECO:0000256" key="2">
    <source>
        <dbReference type="ARBA" id="ARBA00022723"/>
    </source>
</evidence>
<dbReference type="Gene3D" id="3.90.430.10">
    <property type="entry name" value="Copper fist DNA-binding domain"/>
    <property type="match status" value="1"/>
</dbReference>
<keyword evidence="6" id="KW-0804">Transcription</keyword>
<keyword evidence="5" id="KW-0805">Transcription regulation</keyword>
<dbReference type="PROSITE" id="PS50073">
    <property type="entry name" value="COPPER_FIST_2"/>
    <property type="match status" value="1"/>
</dbReference>
<dbReference type="GO" id="GO:0005507">
    <property type="term" value="F:copper ion binding"/>
    <property type="evidence" value="ECO:0007669"/>
    <property type="project" value="InterPro"/>
</dbReference>
<comment type="caution">
    <text evidence="10">The sequence shown here is derived from an EMBL/GenBank/DDBJ whole genome shotgun (WGS) entry which is preliminary data.</text>
</comment>
<dbReference type="GO" id="GO:0006878">
    <property type="term" value="P:intracellular copper ion homeostasis"/>
    <property type="evidence" value="ECO:0007669"/>
    <property type="project" value="TreeGrafter"/>
</dbReference>
<accession>A0A5N6KU99</accession>
<dbReference type="AlphaFoldDB" id="A0A5N6KU99"/>
<sequence>MVIQADGEKYACDACVRGHRVSSCTHKDRHLNHINKKGRPVSQCPHCRNLRKNRASHVKCVCAEVGLSREPGSCKDSAPCQCMHGQKCACAAKREALNIDNFGKVAALNTAVHRRSISKPNIVNRRSDTVLPKHQSGHHPPLHRHNHAAHDYAPYPVKRSQTTHGPLSMAQRSVDNLSLHMHSTGPGVYSTSPSSLPMTSYMDNAGALSSNSIASASVPSGLNNLAGGAGNSFMDSVPTYGSNARWSIHDFSNMSSYPTFSNEPYSAQESLSAVSDQQFNWSDWDFNAGSGPEGIQQAGSVASVEQPSLSRSSSGTASDTGESSFNPTDVAFPSMTMTTLGGTSAGWTFDSGWPLDGPGLQDKTPMAMPSQSTGSGAGIELNDYFGNYAPSADVKYSAPGATDTAGTFQTAPASAYEGSMTGMAMPQGSGWTQSPQTAGVKVENPAQGAPQYHDSSWL</sequence>
<keyword evidence="3" id="KW-0862">Zinc</keyword>
<protein>
    <recommendedName>
        <fullName evidence="9">Copper-fist domain-containing protein</fullName>
    </recommendedName>
</protein>
<dbReference type="PANTHER" id="PTHR28088">
    <property type="entry name" value="TRANSCRIPTIONAL ACTIVATOR HAA1-RELATED"/>
    <property type="match status" value="1"/>
</dbReference>
<keyword evidence="7" id="KW-0539">Nucleus</keyword>
<dbReference type="SUPFAM" id="SSF57879">
    <property type="entry name" value="Zinc domain conserved in yeast copper-regulated transcription factors"/>
    <property type="match status" value="1"/>
</dbReference>
<dbReference type="OrthoDB" id="5600085at2759"/>
<comment type="subcellular location">
    <subcellularLocation>
        <location evidence="1">Nucleus</location>
    </subcellularLocation>
</comment>
<dbReference type="SMART" id="SM01090">
    <property type="entry name" value="Copper-fist"/>
    <property type="match status" value="1"/>
</dbReference>
<dbReference type="GO" id="GO:0000981">
    <property type="term" value="F:DNA-binding transcription factor activity, RNA polymerase II-specific"/>
    <property type="evidence" value="ECO:0007669"/>
    <property type="project" value="TreeGrafter"/>
</dbReference>
<evidence type="ECO:0000256" key="6">
    <source>
        <dbReference type="ARBA" id="ARBA00023163"/>
    </source>
</evidence>
<dbReference type="InterPro" id="IPR036395">
    <property type="entry name" value="Cu_fist_DNA-bd_dom_sf"/>
</dbReference>